<dbReference type="InterPro" id="IPR036388">
    <property type="entry name" value="WH-like_DNA-bd_sf"/>
</dbReference>
<comment type="caution">
    <text evidence="6">The sequence shown here is derived from an EMBL/GenBank/DDBJ whole genome shotgun (WGS) entry which is preliminary data.</text>
</comment>
<gene>
    <name evidence="6" type="ORF">Q8A70_11395</name>
</gene>
<name>A0ABU0YKM1_9PROT</name>
<protein>
    <submittedName>
        <fullName evidence="6">LysR family transcriptional regulator</fullName>
    </submittedName>
</protein>
<keyword evidence="4" id="KW-0804">Transcription</keyword>
<evidence type="ECO:0000259" key="5">
    <source>
        <dbReference type="PROSITE" id="PS50931"/>
    </source>
</evidence>
<comment type="similarity">
    <text evidence="1">Belongs to the LysR transcriptional regulatory family.</text>
</comment>
<dbReference type="Pfam" id="PF00126">
    <property type="entry name" value="HTH_1"/>
    <property type="match status" value="1"/>
</dbReference>
<dbReference type="Gene3D" id="3.40.190.10">
    <property type="entry name" value="Periplasmic binding protein-like II"/>
    <property type="match status" value="2"/>
</dbReference>
<dbReference type="EMBL" id="JAUYVI010000003">
    <property type="protein sequence ID" value="MDQ7248275.1"/>
    <property type="molecule type" value="Genomic_DNA"/>
</dbReference>
<evidence type="ECO:0000256" key="1">
    <source>
        <dbReference type="ARBA" id="ARBA00009437"/>
    </source>
</evidence>
<keyword evidence="7" id="KW-1185">Reference proteome</keyword>
<reference evidence="7" key="1">
    <citation type="submission" date="2023-08" db="EMBL/GenBank/DDBJ databases">
        <title>Rhodospirillaceae gen. nov., a novel taxon isolated from the Yangtze River Yuezi River estuary sludge.</title>
        <authorList>
            <person name="Ruan L."/>
        </authorList>
    </citation>
    <scope>NUCLEOTIDE SEQUENCE [LARGE SCALE GENOMIC DNA]</scope>
    <source>
        <strain evidence="7">R-7</strain>
    </source>
</reference>
<evidence type="ECO:0000313" key="7">
    <source>
        <dbReference type="Proteomes" id="UP001230156"/>
    </source>
</evidence>
<keyword evidence="3" id="KW-0238">DNA-binding</keyword>
<keyword evidence="2" id="KW-0805">Transcription regulation</keyword>
<dbReference type="PROSITE" id="PS50931">
    <property type="entry name" value="HTH_LYSR"/>
    <property type="match status" value="1"/>
</dbReference>
<dbReference type="InterPro" id="IPR000847">
    <property type="entry name" value="LysR_HTH_N"/>
</dbReference>
<proteinExistence type="inferred from homology"/>
<dbReference type="PRINTS" id="PR00039">
    <property type="entry name" value="HTHLYSR"/>
</dbReference>
<dbReference type="InterPro" id="IPR050176">
    <property type="entry name" value="LTTR"/>
</dbReference>
<dbReference type="InterPro" id="IPR036390">
    <property type="entry name" value="WH_DNA-bd_sf"/>
</dbReference>
<dbReference type="PANTHER" id="PTHR30579:SF7">
    <property type="entry name" value="HTH-TYPE TRANSCRIPTIONAL REGULATOR LRHA-RELATED"/>
    <property type="match status" value="1"/>
</dbReference>
<evidence type="ECO:0000256" key="3">
    <source>
        <dbReference type="ARBA" id="ARBA00023125"/>
    </source>
</evidence>
<feature type="domain" description="HTH lysR-type" evidence="5">
    <location>
        <begin position="1"/>
        <end position="59"/>
    </location>
</feature>
<accession>A0ABU0YKM1</accession>
<evidence type="ECO:0000256" key="2">
    <source>
        <dbReference type="ARBA" id="ARBA00023015"/>
    </source>
</evidence>
<dbReference type="Proteomes" id="UP001230156">
    <property type="component" value="Unassembled WGS sequence"/>
</dbReference>
<dbReference type="SUPFAM" id="SSF46785">
    <property type="entry name" value="Winged helix' DNA-binding domain"/>
    <property type="match status" value="1"/>
</dbReference>
<dbReference type="Gene3D" id="1.10.10.10">
    <property type="entry name" value="Winged helix-like DNA-binding domain superfamily/Winged helix DNA-binding domain"/>
    <property type="match status" value="1"/>
</dbReference>
<dbReference type="Pfam" id="PF03466">
    <property type="entry name" value="LysR_substrate"/>
    <property type="match status" value="1"/>
</dbReference>
<dbReference type="SUPFAM" id="SSF53850">
    <property type="entry name" value="Periplasmic binding protein-like II"/>
    <property type="match status" value="1"/>
</dbReference>
<dbReference type="RefSeq" id="WP_379955727.1">
    <property type="nucleotide sequence ID" value="NZ_JAUYVI010000003.1"/>
</dbReference>
<sequence length="280" mass="30323">MLHPQWLTTFATAAAASSFSETGRRLNLTQSTVSEHIRQLEAALSRRLFTRDTHSLALTQDGETLLVHARLILEAHAAAEAQFTGPRLRGRVRFGTSDDLVQGPVPDILAAFRRRHPDVDLDITIGFTDALYRQLDAGKLDIITGKRRPGESRGHALHRESLVWLAQTGMKFDPDRPLPLILLSEPSVTRTEALNALAEAGLRWQVVCSSGSYAACAAAARAGLGITVQPGHLPTAGLAPPRLPISLPELPDVQYVAVAARKLTPPAQTLLQILKETPIG</sequence>
<dbReference type="PANTHER" id="PTHR30579">
    <property type="entry name" value="TRANSCRIPTIONAL REGULATOR"/>
    <property type="match status" value="1"/>
</dbReference>
<evidence type="ECO:0000313" key="6">
    <source>
        <dbReference type="EMBL" id="MDQ7248275.1"/>
    </source>
</evidence>
<organism evidence="6 7">
    <name type="scientific">Dongia sedimenti</name>
    <dbReference type="NCBI Taxonomy" id="3064282"/>
    <lineage>
        <taxon>Bacteria</taxon>
        <taxon>Pseudomonadati</taxon>
        <taxon>Pseudomonadota</taxon>
        <taxon>Alphaproteobacteria</taxon>
        <taxon>Rhodospirillales</taxon>
        <taxon>Dongiaceae</taxon>
        <taxon>Dongia</taxon>
    </lineage>
</organism>
<dbReference type="InterPro" id="IPR005119">
    <property type="entry name" value="LysR_subst-bd"/>
</dbReference>
<evidence type="ECO:0000256" key="4">
    <source>
        <dbReference type="ARBA" id="ARBA00023163"/>
    </source>
</evidence>